<dbReference type="Proteomes" id="UP000578077">
    <property type="component" value="Unassembled WGS sequence"/>
</dbReference>
<feature type="compositionally biased region" description="Acidic residues" evidence="1">
    <location>
        <begin position="100"/>
        <end position="112"/>
    </location>
</feature>
<feature type="chain" id="PRO_5032611122" description="Transglycosylase SLT domain-containing protein" evidence="2">
    <location>
        <begin position="28"/>
        <end position="223"/>
    </location>
</feature>
<evidence type="ECO:0000256" key="1">
    <source>
        <dbReference type="SAM" id="MobiDB-lite"/>
    </source>
</evidence>
<organism evidence="3 4">
    <name type="scientific">Streptomonospora salina</name>
    <dbReference type="NCBI Taxonomy" id="104205"/>
    <lineage>
        <taxon>Bacteria</taxon>
        <taxon>Bacillati</taxon>
        <taxon>Actinomycetota</taxon>
        <taxon>Actinomycetes</taxon>
        <taxon>Streptosporangiales</taxon>
        <taxon>Nocardiopsidaceae</taxon>
        <taxon>Streptomonospora</taxon>
    </lineage>
</organism>
<comment type="caution">
    <text evidence="3">The sequence shown here is derived from an EMBL/GenBank/DDBJ whole genome shotgun (WGS) entry which is preliminary data.</text>
</comment>
<dbReference type="InterPro" id="IPR023346">
    <property type="entry name" value="Lysozyme-like_dom_sf"/>
</dbReference>
<sequence>MLLLNRISLRVASAVGSAAVVAGTAFAVTAFADKGGDPGQSAAVVVPDAASGTQRFFGKPEQVSDQELEQQRDKVRDRLGDVTGAANGSATVEEEKKEEPEDPEDTGSDDDSGSGSSGGGSADTGDPKSIARSMLSDYGWGADQFSCLEPLWEKESNWDHTAQNPSSGAYGIPQSLPGSKMADAGADWQTNPATQIEWGLGYIEREYGSPCGAWEHSQANNWY</sequence>
<keyword evidence="4" id="KW-1185">Reference proteome</keyword>
<dbReference type="EMBL" id="JACHLY010000001">
    <property type="protein sequence ID" value="MBB5999408.1"/>
    <property type="molecule type" value="Genomic_DNA"/>
</dbReference>
<feature type="signal peptide" evidence="2">
    <location>
        <begin position="1"/>
        <end position="27"/>
    </location>
</feature>
<protein>
    <recommendedName>
        <fullName evidence="5">Transglycosylase SLT domain-containing protein</fullName>
    </recommendedName>
</protein>
<evidence type="ECO:0000313" key="3">
    <source>
        <dbReference type="EMBL" id="MBB5999408.1"/>
    </source>
</evidence>
<name>A0A841EET2_9ACTN</name>
<gene>
    <name evidence="3" type="ORF">HNR25_003159</name>
</gene>
<proteinExistence type="predicted"/>
<evidence type="ECO:0000313" key="4">
    <source>
        <dbReference type="Proteomes" id="UP000578077"/>
    </source>
</evidence>
<keyword evidence="2" id="KW-0732">Signal</keyword>
<reference evidence="3 4" key="1">
    <citation type="submission" date="2020-08" db="EMBL/GenBank/DDBJ databases">
        <title>Sequencing the genomes of 1000 actinobacteria strains.</title>
        <authorList>
            <person name="Klenk H.-P."/>
        </authorList>
    </citation>
    <scope>NUCLEOTIDE SEQUENCE [LARGE SCALE GENOMIC DNA]</scope>
    <source>
        <strain evidence="3 4">DSM 44593</strain>
    </source>
</reference>
<dbReference type="AlphaFoldDB" id="A0A841EET2"/>
<feature type="compositionally biased region" description="Basic and acidic residues" evidence="1">
    <location>
        <begin position="69"/>
        <end position="80"/>
    </location>
</feature>
<evidence type="ECO:0000256" key="2">
    <source>
        <dbReference type="SAM" id="SignalP"/>
    </source>
</evidence>
<evidence type="ECO:0008006" key="5">
    <source>
        <dbReference type="Google" id="ProtNLM"/>
    </source>
</evidence>
<dbReference type="SUPFAM" id="SSF53955">
    <property type="entry name" value="Lysozyme-like"/>
    <property type="match status" value="1"/>
</dbReference>
<feature type="region of interest" description="Disordered" evidence="1">
    <location>
        <begin position="55"/>
        <end position="130"/>
    </location>
</feature>
<accession>A0A841EET2</accession>